<comment type="caution">
    <text evidence="3">The sequence shown here is derived from an EMBL/GenBank/DDBJ whole genome shotgun (WGS) entry which is preliminary data.</text>
</comment>
<dbReference type="PANTHER" id="PTHR47600">
    <property type="entry name" value="NUCLEIC ACID-BINDING, OB-FOLD-LIKE PROTEIN"/>
    <property type="match status" value="1"/>
</dbReference>
<sequence>MDGLALTTATTVSCHSSVSRLLLLPSRPCRVGRIRSGRRRELIRFPRRTGFYVLAAKEEEQPKFDRIDQMELKFGQLLGEDPKLTLAKIMARKSNPDVSYLEVEKSFYKNKGTILKREELPFDVSKVNKATNSSDGLNLVRPVPREGVKFQAEDEPRTSEIRKPSQLDRKAVDNINLKRSVPNVVLRKPTIFVEDDVEDKPSRSRVRMKPNLTLKLGSDQTKERFSDMTLLRKPEPAIVSTSQESSSNVEAGLTTDKKESEDQYSGFTLLKKPEHNELQQRSQIEEHSILKEQKLEDQPIAEMQHQEAINIGPTGVKATPNESSDPNFDNPHVKFSLDTALQGKPQRLDLPMNVTQSASVKQTVLRNAGGLEEQPSPSPSEDAGWAMGEHLVKTGDRVEVELISSSARGFVVSLGSLVGFLPYRNLAAKWKFLAFESWLRQKGLDPSMYKKSLGIIGNYDAFEKSPLDSSIDPEIDRKLCGKITPDMNLEDLLRIYYQEKLKFLSSFVGQKTKVKVVMADLKLRKLIVSMRAKEKEEFVEKKRNLMAKLQLGDVVKCCIKKITYFGIFVEVDGVNALIHNTEVSWDATLDPASYFKVGQILEAKVHLLDFTLERIFLSLKHITPDPLIEALESVVGDHGPLDGTLQTAEADTEWDEVESLINELQQIEGIQSVSKGRFFLSPGLAPTFQVYMSSMFDNEYKLLARSGNKVQEVIVQASLDKEEMKSTILSCTSRVE</sequence>
<feature type="domain" description="S1 motif" evidence="2">
    <location>
        <begin position="552"/>
        <end position="620"/>
    </location>
</feature>
<dbReference type="Proteomes" id="UP001159364">
    <property type="component" value="Linkage Group LG05"/>
</dbReference>
<dbReference type="PANTHER" id="PTHR47600:SF1">
    <property type="entry name" value="NUCLEIC ACID-BINDING, OB-FOLD-LIKE PROTEIN"/>
    <property type="match status" value="1"/>
</dbReference>
<evidence type="ECO:0000256" key="1">
    <source>
        <dbReference type="SAM" id="MobiDB-lite"/>
    </source>
</evidence>
<dbReference type="EMBL" id="JAIWQS010000005">
    <property type="protein sequence ID" value="KAJ8766192.1"/>
    <property type="molecule type" value="Genomic_DNA"/>
</dbReference>
<evidence type="ECO:0000259" key="2">
    <source>
        <dbReference type="PROSITE" id="PS50126"/>
    </source>
</evidence>
<dbReference type="SUPFAM" id="SSF50249">
    <property type="entry name" value="Nucleic acid-binding proteins"/>
    <property type="match status" value="1"/>
</dbReference>
<dbReference type="InterPro" id="IPR003029">
    <property type="entry name" value="S1_domain"/>
</dbReference>
<feature type="compositionally biased region" description="Polar residues" evidence="1">
    <location>
        <begin position="239"/>
        <end position="249"/>
    </location>
</feature>
<protein>
    <recommendedName>
        <fullName evidence="2">S1 motif domain-containing protein</fullName>
    </recommendedName>
</protein>
<dbReference type="GO" id="GO:0003676">
    <property type="term" value="F:nucleic acid binding"/>
    <property type="evidence" value="ECO:0007669"/>
    <property type="project" value="InterPro"/>
</dbReference>
<dbReference type="PROSITE" id="PS50126">
    <property type="entry name" value="S1"/>
    <property type="match status" value="1"/>
</dbReference>
<name>A0AAV8TH41_9ROSI</name>
<organism evidence="3 4">
    <name type="scientific">Erythroxylum novogranatense</name>
    <dbReference type="NCBI Taxonomy" id="1862640"/>
    <lineage>
        <taxon>Eukaryota</taxon>
        <taxon>Viridiplantae</taxon>
        <taxon>Streptophyta</taxon>
        <taxon>Embryophyta</taxon>
        <taxon>Tracheophyta</taxon>
        <taxon>Spermatophyta</taxon>
        <taxon>Magnoliopsida</taxon>
        <taxon>eudicotyledons</taxon>
        <taxon>Gunneridae</taxon>
        <taxon>Pentapetalae</taxon>
        <taxon>rosids</taxon>
        <taxon>fabids</taxon>
        <taxon>Malpighiales</taxon>
        <taxon>Erythroxylaceae</taxon>
        <taxon>Erythroxylum</taxon>
    </lineage>
</organism>
<dbReference type="InterPro" id="IPR012340">
    <property type="entry name" value="NA-bd_OB-fold"/>
</dbReference>
<accession>A0AAV8TH41</accession>
<evidence type="ECO:0000313" key="4">
    <source>
        <dbReference type="Proteomes" id="UP001159364"/>
    </source>
</evidence>
<dbReference type="Gene3D" id="2.40.50.140">
    <property type="entry name" value="Nucleic acid-binding proteins"/>
    <property type="match status" value="1"/>
</dbReference>
<dbReference type="Pfam" id="PF00575">
    <property type="entry name" value="S1"/>
    <property type="match status" value="1"/>
</dbReference>
<dbReference type="SMART" id="SM00316">
    <property type="entry name" value="S1"/>
    <property type="match status" value="2"/>
</dbReference>
<proteinExistence type="predicted"/>
<feature type="region of interest" description="Disordered" evidence="1">
    <location>
        <begin position="237"/>
        <end position="262"/>
    </location>
</feature>
<evidence type="ECO:0000313" key="3">
    <source>
        <dbReference type="EMBL" id="KAJ8766192.1"/>
    </source>
</evidence>
<gene>
    <name evidence="3" type="ORF">K2173_021709</name>
</gene>
<reference evidence="3 4" key="1">
    <citation type="submission" date="2021-09" db="EMBL/GenBank/DDBJ databases">
        <title>Genomic insights and catalytic innovation underlie evolution of tropane alkaloids biosynthesis.</title>
        <authorList>
            <person name="Wang Y.-J."/>
            <person name="Tian T."/>
            <person name="Huang J.-P."/>
            <person name="Huang S.-X."/>
        </authorList>
    </citation>
    <scope>NUCLEOTIDE SEQUENCE [LARGE SCALE GENOMIC DNA]</scope>
    <source>
        <strain evidence="3">KIB-2018</strain>
        <tissue evidence="3">Leaf</tissue>
    </source>
</reference>
<dbReference type="AlphaFoldDB" id="A0AAV8TH41"/>
<keyword evidence="4" id="KW-1185">Reference proteome</keyword>